<evidence type="ECO:0000256" key="8">
    <source>
        <dbReference type="RuleBase" id="RU000644"/>
    </source>
</evidence>
<dbReference type="InterPro" id="IPR053905">
    <property type="entry name" value="EF-G-like_DII"/>
</dbReference>
<sequence length="673" mass="73830">MRQVRRMKKVRIYELAKELNLKSARMLEILAELGVPGKGVVGTVEEETANLVKEIVEKEKATSSEVKKETPKAAKATLKAAPEKEKEKLTPAPVEPVITVEKPKAFVESVTYTAFAKQFDLKQHELNTMMLKNGIPVRECGLLDPDDADYLARILGENYAPPSDKFMKSFETRPPVVTVMGHVDHGKTTLLDFIRKSSVASREKGGITQKIGAYEVQVKGKTIIFIDTPGHEAFTSMRLKGSQVTDVVILVVAAEEGVKEQTLEALDHAKAAKVPIIVAMNKIDKPEANPERVKQQLADRGLQPDDWGGDSVFLPVSAKTGKGVDELLDMILLQAEMAGLKTRSSVEASGSVIEARVDKNIGVLTRLLVQTGTLHVGDDIRVGDCVGKIKRMTNEAGANLREAKALMPIEVMGLSELPEAGEVFHMVEDVDSCRMIIDEKRQKERLAFLAQEQKKPLTLDELFNEEEALDKKKLTLILKADALSTLDAVKFELRKVKTKTIPLEILHEGTGGITKSDVLLASASNAVIVGFNVVPLAEALKVAATEKVQIRTYDLIFELGDSIDKMIAGLTKPVFEEIVQGRARIKDVFKITGVGAIAGCLVEDGKIIRGAKARVVRNAVVVYANSSISSLKRFKEDAKEVLKGYECGMGVQNFNDFKVDDIIETLVMEEKKP</sequence>
<comment type="function">
    <text evidence="7 8">One of the essential components for the initiation of protein synthesis. Protects formylmethionyl-tRNA from spontaneous hydrolysis and promotes its binding to the 30S ribosomal subunits. Also involved in the hydrolysis of GTP during the formation of the 70S ribosomal complex.</text>
</comment>
<feature type="binding site" evidence="7">
    <location>
        <begin position="281"/>
        <end position="284"/>
    </location>
    <ligand>
        <name>GTP</name>
        <dbReference type="ChEBI" id="CHEBI:37565"/>
    </ligand>
</feature>
<comment type="caution">
    <text evidence="12">The sequence shown here is derived from an EMBL/GenBank/DDBJ whole genome shotgun (WGS) entry which is preliminary data.</text>
</comment>
<evidence type="ECO:0000256" key="6">
    <source>
        <dbReference type="ARBA" id="ARBA00023134"/>
    </source>
</evidence>
<keyword evidence="4 7" id="KW-0547">Nucleotide-binding</keyword>
<organism evidence="12 14">
    <name type="scientific">Candidatus Cryosericum hinesii</name>
    <dbReference type="NCBI Taxonomy" id="2290915"/>
    <lineage>
        <taxon>Bacteria</taxon>
        <taxon>Pseudomonadati</taxon>
        <taxon>Caldisericota/Cryosericota group</taxon>
        <taxon>Candidatus Cryosericota</taxon>
        <taxon>Candidatus Cryosericia</taxon>
        <taxon>Candidatus Cryosericales</taxon>
        <taxon>Candidatus Cryosericaceae</taxon>
        <taxon>Candidatus Cryosericum</taxon>
    </lineage>
</organism>
<feature type="domain" description="Tr-type G" evidence="10">
    <location>
        <begin position="172"/>
        <end position="341"/>
    </location>
</feature>
<dbReference type="SUPFAM" id="SSF52156">
    <property type="entry name" value="Initiation factor IF2/eIF5b, domain 3"/>
    <property type="match status" value="1"/>
</dbReference>
<feature type="binding site" evidence="7">
    <location>
        <begin position="181"/>
        <end position="188"/>
    </location>
    <ligand>
        <name>GTP</name>
        <dbReference type="ChEBI" id="CHEBI:37565"/>
    </ligand>
</feature>
<keyword evidence="7" id="KW-0963">Cytoplasm</keyword>
<dbReference type="InterPro" id="IPR005225">
    <property type="entry name" value="Small_GTP-bd"/>
</dbReference>
<dbReference type="PROSITE" id="PS01176">
    <property type="entry name" value="IF2"/>
    <property type="match status" value="1"/>
</dbReference>
<dbReference type="Gene3D" id="2.40.30.10">
    <property type="entry name" value="Translation factors"/>
    <property type="match status" value="2"/>
</dbReference>
<dbReference type="HAMAP" id="MF_00100_B">
    <property type="entry name" value="IF_2_B"/>
    <property type="match status" value="1"/>
</dbReference>
<dbReference type="GO" id="GO:0003743">
    <property type="term" value="F:translation initiation factor activity"/>
    <property type="evidence" value="ECO:0007669"/>
    <property type="project" value="UniProtKB-UniRule"/>
</dbReference>
<dbReference type="Gene3D" id="1.10.10.2480">
    <property type="match status" value="1"/>
</dbReference>
<dbReference type="GO" id="GO:0005525">
    <property type="term" value="F:GTP binding"/>
    <property type="evidence" value="ECO:0007669"/>
    <property type="project" value="UniProtKB-KW"/>
</dbReference>
<dbReference type="InterPro" id="IPR009000">
    <property type="entry name" value="Transl_B-barrel_sf"/>
</dbReference>
<reference evidence="13 14" key="1">
    <citation type="submission" date="2018-09" db="EMBL/GenBank/DDBJ databases">
        <title>Discovery and Ecogenomic Context for Candidatus Cryosericales, a Global Caldiserica Order Active in Thawing Permafrost.</title>
        <authorList>
            <person name="Martinez M.A."/>
            <person name="Woodcroft B.J."/>
            <person name="Ignacio Espinoza J.C."/>
            <person name="Zayed A."/>
            <person name="Singleton C.M."/>
            <person name="Boyd J."/>
            <person name="Li Y.-F."/>
            <person name="Purvine S."/>
            <person name="Maughan H."/>
            <person name="Hodgkins S.B."/>
            <person name="Anderson D."/>
            <person name="Sederholm M."/>
            <person name="Temperton B."/>
            <person name="Saleska S.R."/>
            <person name="Tyson G.W."/>
            <person name="Rich V.I."/>
        </authorList>
    </citation>
    <scope>NUCLEOTIDE SEQUENCE [LARGE SCALE GENOMIC DNA]</scope>
    <source>
        <strain evidence="11 13">SMC2</strain>
        <strain evidence="12 14">SMC3</strain>
    </source>
</reference>
<dbReference type="InterPro" id="IPR000795">
    <property type="entry name" value="T_Tr_GTP-bd_dom"/>
</dbReference>
<dbReference type="Pfam" id="PF00009">
    <property type="entry name" value="GTP_EFTU"/>
    <property type="match status" value="1"/>
</dbReference>
<feature type="binding site" evidence="7">
    <location>
        <begin position="227"/>
        <end position="231"/>
    </location>
    <ligand>
        <name>GTP</name>
        <dbReference type="ChEBI" id="CHEBI:37565"/>
    </ligand>
</feature>
<dbReference type="Gene3D" id="3.40.50.300">
    <property type="entry name" value="P-loop containing nucleotide triphosphate hydrolases"/>
    <property type="match status" value="1"/>
</dbReference>
<evidence type="ECO:0000256" key="1">
    <source>
        <dbReference type="ARBA" id="ARBA00007733"/>
    </source>
</evidence>
<dbReference type="SUPFAM" id="SSF52540">
    <property type="entry name" value="P-loop containing nucleoside triphosphate hydrolases"/>
    <property type="match status" value="1"/>
</dbReference>
<gene>
    <name evidence="7" type="primary">infB</name>
    <name evidence="11" type="ORF">SMC2_06130</name>
    <name evidence="12" type="ORF">SMC3_05755</name>
</gene>
<dbReference type="Pfam" id="PF11987">
    <property type="entry name" value="IF-2"/>
    <property type="match status" value="1"/>
</dbReference>
<dbReference type="EMBL" id="QXIX01000049">
    <property type="protein sequence ID" value="RIE12895.1"/>
    <property type="molecule type" value="Genomic_DNA"/>
</dbReference>
<evidence type="ECO:0000256" key="2">
    <source>
        <dbReference type="ARBA" id="ARBA00020675"/>
    </source>
</evidence>
<dbReference type="GO" id="GO:0005829">
    <property type="term" value="C:cytosol"/>
    <property type="evidence" value="ECO:0007669"/>
    <property type="project" value="TreeGrafter"/>
</dbReference>
<evidence type="ECO:0000256" key="3">
    <source>
        <dbReference type="ARBA" id="ARBA00022540"/>
    </source>
</evidence>
<evidence type="ECO:0000256" key="4">
    <source>
        <dbReference type="ARBA" id="ARBA00022741"/>
    </source>
</evidence>
<accession>A0A398DP72</accession>
<dbReference type="EMBL" id="QXIW01000027">
    <property type="protein sequence ID" value="RIE13064.1"/>
    <property type="molecule type" value="Genomic_DNA"/>
</dbReference>
<dbReference type="Proteomes" id="UP000266042">
    <property type="component" value="Unassembled WGS sequence"/>
</dbReference>
<dbReference type="PROSITE" id="PS51722">
    <property type="entry name" value="G_TR_2"/>
    <property type="match status" value="1"/>
</dbReference>
<evidence type="ECO:0000313" key="13">
    <source>
        <dbReference type="Proteomes" id="UP000265724"/>
    </source>
</evidence>
<dbReference type="InterPro" id="IPR027417">
    <property type="entry name" value="P-loop_NTPase"/>
</dbReference>
<name>A0A398DP72_9BACT</name>
<dbReference type="NCBIfam" id="TIGR00231">
    <property type="entry name" value="small_GTP"/>
    <property type="match status" value="1"/>
</dbReference>
<dbReference type="PANTHER" id="PTHR43381">
    <property type="entry name" value="TRANSLATION INITIATION FACTOR IF-2-RELATED"/>
    <property type="match status" value="1"/>
</dbReference>
<feature type="region of interest" description="G-domain" evidence="7">
    <location>
        <begin position="175"/>
        <end position="323"/>
    </location>
</feature>
<dbReference type="GO" id="GO:0003924">
    <property type="term" value="F:GTPase activity"/>
    <property type="evidence" value="ECO:0007669"/>
    <property type="project" value="UniProtKB-UniRule"/>
</dbReference>
<feature type="region of interest" description="Disordered" evidence="9">
    <location>
        <begin position="60"/>
        <end position="88"/>
    </location>
</feature>
<evidence type="ECO:0000256" key="5">
    <source>
        <dbReference type="ARBA" id="ARBA00022917"/>
    </source>
</evidence>
<dbReference type="PANTHER" id="PTHR43381:SF5">
    <property type="entry name" value="TR-TYPE G DOMAIN-CONTAINING PROTEIN"/>
    <property type="match status" value="1"/>
</dbReference>
<dbReference type="Pfam" id="PF04760">
    <property type="entry name" value="IF2_N"/>
    <property type="match status" value="1"/>
</dbReference>
<dbReference type="InterPro" id="IPR036925">
    <property type="entry name" value="TIF_IF2_dom3_sf"/>
</dbReference>
<comment type="subcellular location">
    <subcellularLocation>
        <location evidence="7">Cytoplasm</location>
    </subcellularLocation>
</comment>
<proteinExistence type="inferred from homology"/>
<comment type="similarity">
    <text evidence="1 7 8">Belongs to the TRAFAC class translation factor GTPase superfamily. Classic translation factor GTPase family. IF-2 subfamily.</text>
</comment>
<dbReference type="NCBIfam" id="TIGR00487">
    <property type="entry name" value="IF-2"/>
    <property type="match status" value="1"/>
</dbReference>
<dbReference type="FunFam" id="3.40.50.10050:FF:000001">
    <property type="entry name" value="Translation initiation factor IF-2"/>
    <property type="match status" value="1"/>
</dbReference>
<protein>
    <recommendedName>
        <fullName evidence="2 7">Translation initiation factor IF-2</fullName>
    </recommendedName>
</protein>
<evidence type="ECO:0000259" key="10">
    <source>
        <dbReference type="PROSITE" id="PS51722"/>
    </source>
</evidence>
<evidence type="ECO:0000256" key="9">
    <source>
        <dbReference type="SAM" id="MobiDB-lite"/>
    </source>
</evidence>
<evidence type="ECO:0000313" key="12">
    <source>
        <dbReference type="EMBL" id="RIE13064.1"/>
    </source>
</evidence>
<keyword evidence="13" id="KW-1185">Reference proteome</keyword>
<dbReference type="InterPro" id="IPR000178">
    <property type="entry name" value="TF_IF2_bacterial-like"/>
</dbReference>
<dbReference type="CDD" id="cd01887">
    <property type="entry name" value="IF2_eIF5B"/>
    <property type="match status" value="1"/>
</dbReference>
<keyword evidence="5 7" id="KW-0648">Protein biosynthesis</keyword>
<keyword evidence="3 7" id="KW-0396">Initiation factor</keyword>
<dbReference type="Proteomes" id="UP000265724">
    <property type="component" value="Unassembled WGS sequence"/>
</dbReference>
<dbReference type="InterPro" id="IPR015760">
    <property type="entry name" value="TIF_IF2"/>
</dbReference>
<keyword evidence="6 7" id="KW-0342">GTP-binding</keyword>
<dbReference type="Gene3D" id="3.40.50.10050">
    <property type="entry name" value="Translation initiation factor IF- 2, domain 3"/>
    <property type="match status" value="1"/>
</dbReference>
<evidence type="ECO:0000313" key="14">
    <source>
        <dbReference type="Proteomes" id="UP000266042"/>
    </source>
</evidence>
<dbReference type="FunFam" id="2.40.30.10:FF:000008">
    <property type="entry name" value="Translation initiation factor IF-2"/>
    <property type="match status" value="1"/>
</dbReference>
<evidence type="ECO:0000256" key="7">
    <source>
        <dbReference type="HAMAP-Rule" id="MF_00100"/>
    </source>
</evidence>
<dbReference type="AlphaFoldDB" id="A0A398DP72"/>
<dbReference type="FunFam" id="3.40.50.300:FF:000019">
    <property type="entry name" value="Translation initiation factor IF-2"/>
    <property type="match status" value="1"/>
</dbReference>
<dbReference type="SUPFAM" id="SSF50447">
    <property type="entry name" value="Translation proteins"/>
    <property type="match status" value="2"/>
</dbReference>
<evidence type="ECO:0000313" key="11">
    <source>
        <dbReference type="EMBL" id="RIE12895.1"/>
    </source>
</evidence>
<dbReference type="CDD" id="cd03692">
    <property type="entry name" value="mtIF2_IVc"/>
    <property type="match status" value="1"/>
</dbReference>
<feature type="compositionally biased region" description="Basic and acidic residues" evidence="9">
    <location>
        <begin position="60"/>
        <end position="72"/>
    </location>
</feature>
<dbReference type="Pfam" id="PF22042">
    <property type="entry name" value="EF-G_D2"/>
    <property type="match status" value="1"/>
</dbReference>
<dbReference type="InterPro" id="IPR023115">
    <property type="entry name" value="TIF_IF2_dom3"/>
</dbReference>
<dbReference type="InterPro" id="IPR006847">
    <property type="entry name" value="IF2_N"/>
</dbReference>